<dbReference type="PROSITE" id="PS51257">
    <property type="entry name" value="PROKAR_LIPOPROTEIN"/>
    <property type="match status" value="1"/>
</dbReference>
<sequence length="76" mass="7827">MLSDLRNSNLLSLGSLTCAVAGCSFAKTGAVLSSSPILLSMTVDSSFSLITHQASDSPRIFCCSLLIASFISPLAS</sequence>
<proteinExistence type="predicted"/>
<dbReference type="EMBL" id="QXFY01007511">
    <property type="protein sequence ID" value="KAE9265970.1"/>
    <property type="molecule type" value="Genomic_DNA"/>
</dbReference>
<protein>
    <submittedName>
        <fullName evidence="1">Uncharacterized protein</fullName>
    </submittedName>
</protein>
<gene>
    <name evidence="1" type="ORF">PF008_g31721</name>
</gene>
<name>A0A6G0Q2C9_9STRA</name>
<dbReference type="Proteomes" id="UP000486351">
    <property type="component" value="Unassembled WGS sequence"/>
</dbReference>
<organism evidence="1 2">
    <name type="scientific">Phytophthora fragariae</name>
    <dbReference type="NCBI Taxonomy" id="53985"/>
    <lineage>
        <taxon>Eukaryota</taxon>
        <taxon>Sar</taxon>
        <taxon>Stramenopiles</taxon>
        <taxon>Oomycota</taxon>
        <taxon>Peronosporomycetes</taxon>
        <taxon>Peronosporales</taxon>
        <taxon>Peronosporaceae</taxon>
        <taxon>Phytophthora</taxon>
    </lineage>
</organism>
<evidence type="ECO:0000313" key="1">
    <source>
        <dbReference type="EMBL" id="KAE9265970.1"/>
    </source>
</evidence>
<evidence type="ECO:0000313" key="2">
    <source>
        <dbReference type="Proteomes" id="UP000486351"/>
    </source>
</evidence>
<dbReference type="AlphaFoldDB" id="A0A6G0Q2C9"/>
<reference evidence="1 2" key="1">
    <citation type="submission" date="2018-09" db="EMBL/GenBank/DDBJ databases">
        <title>Genomic investigation of the strawberry pathogen Phytophthora fragariae indicates pathogenicity is determined by transcriptional variation in three key races.</title>
        <authorList>
            <person name="Adams T.M."/>
            <person name="Armitage A.D."/>
            <person name="Sobczyk M.K."/>
            <person name="Bates H.J."/>
            <person name="Dunwell J.M."/>
            <person name="Nellist C.F."/>
            <person name="Harrison R.J."/>
        </authorList>
    </citation>
    <scope>NUCLEOTIDE SEQUENCE [LARGE SCALE GENOMIC DNA]</scope>
    <source>
        <strain evidence="1 2">NOV-77</strain>
    </source>
</reference>
<accession>A0A6G0Q2C9</accession>
<comment type="caution">
    <text evidence="1">The sequence shown here is derived from an EMBL/GenBank/DDBJ whole genome shotgun (WGS) entry which is preliminary data.</text>
</comment>